<keyword evidence="6 9" id="KW-0472">Membrane</keyword>
<sequence>MPEQARGKRLGLYALLTADVFSTFGSRFSLVAIPWLVLISTGSAAKMGLVAASEMIPYLLTSVLAAPIADRFGMRRTSVCCDLGSAVAMALVAAIGQLGFVHLCLLIAVSGGLRGVSDRTKHVLLRPTTAESGIPMLRVTSAYEAMNRTSGLIGGPLAGVLVATIGPHHTIWLDAGTYGVAALLVGLLVNPAPEPEVDTPVKEPYWRALRGGFAFLKSDRILLGMLGMLFMVNFFQYANGVVLLPLWVREEFGSATGLGWIMGVFAAGSLLGNVLFTIFATKIPQMLSFFVGAAIGGAPKILVLGLTGNLTVVLVVTFFAGLGMAGVNPVVGAVLYERIPVELQTRVFGVVGAVAVAGIPLGSALTGASVAGIGLRPTIMISALVLLAATVIPLAGHLRGITRRTASEQQPTPAAQSTGE</sequence>
<dbReference type="InterPro" id="IPR020846">
    <property type="entry name" value="MFS_dom"/>
</dbReference>
<feature type="transmembrane region" description="Helical" evidence="9">
    <location>
        <begin position="49"/>
        <end position="68"/>
    </location>
</feature>
<evidence type="ECO:0000256" key="4">
    <source>
        <dbReference type="ARBA" id="ARBA00022692"/>
    </source>
</evidence>
<dbReference type="SUPFAM" id="SSF103473">
    <property type="entry name" value="MFS general substrate transporter"/>
    <property type="match status" value="1"/>
</dbReference>
<dbReference type="Gene3D" id="1.20.1250.20">
    <property type="entry name" value="MFS general substrate transporter like domains"/>
    <property type="match status" value="1"/>
</dbReference>
<feature type="transmembrane region" description="Helical" evidence="9">
    <location>
        <begin position="379"/>
        <end position="398"/>
    </location>
</feature>
<comment type="similarity">
    <text evidence="7">Belongs to the major facilitator superfamily. Drug:H(+) antiporter-3 (DHA3) (TC 2.A.1.21) family.</text>
</comment>
<comment type="subcellular location">
    <subcellularLocation>
        <location evidence="1">Cell inner membrane</location>
        <topology evidence="1">Multi-pass membrane protein</topology>
    </subcellularLocation>
</comment>
<keyword evidence="4 9" id="KW-0812">Transmembrane</keyword>
<feature type="transmembrane region" description="Helical" evidence="9">
    <location>
        <begin position="258"/>
        <end position="280"/>
    </location>
</feature>
<dbReference type="InterPro" id="IPR011701">
    <property type="entry name" value="MFS"/>
</dbReference>
<feature type="transmembrane region" description="Helical" evidence="9">
    <location>
        <begin position="312"/>
        <end position="335"/>
    </location>
</feature>
<dbReference type="PANTHER" id="PTHR23513:SF9">
    <property type="entry name" value="ENTEROBACTIN EXPORTER ENTS"/>
    <property type="match status" value="1"/>
</dbReference>
<evidence type="ECO:0000256" key="7">
    <source>
        <dbReference type="ARBA" id="ARBA00038075"/>
    </source>
</evidence>
<evidence type="ECO:0000313" key="11">
    <source>
        <dbReference type="EMBL" id="QNE22941.1"/>
    </source>
</evidence>
<dbReference type="PANTHER" id="PTHR23513">
    <property type="entry name" value="INTEGRAL MEMBRANE EFFLUX PROTEIN-RELATED"/>
    <property type="match status" value="1"/>
</dbReference>
<feature type="transmembrane region" description="Helical" evidence="9">
    <location>
        <begin position="347"/>
        <end position="373"/>
    </location>
</feature>
<dbReference type="GO" id="GO:0005886">
    <property type="term" value="C:plasma membrane"/>
    <property type="evidence" value="ECO:0007669"/>
    <property type="project" value="UniProtKB-SubCell"/>
</dbReference>
<protein>
    <recommendedName>
        <fullName evidence="8">Multidrug efflux pump Tap</fullName>
    </recommendedName>
</protein>
<evidence type="ECO:0000256" key="5">
    <source>
        <dbReference type="ARBA" id="ARBA00022989"/>
    </source>
</evidence>
<feature type="domain" description="Major facilitator superfamily (MFS) profile" evidence="10">
    <location>
        <begin position="219"/>
        <end position="420"/>
    </location>
</feature>
<name>A0A7G6X9M6_9ACTN</name>
<dbReference type="KEGG" id="kqi:F1D05_14960"/>
<accession>A0A7G6X9M6</accession>
<keyword evidence="5 9" id="KW-1133">Transmembrane helix</keyword>
<dbReference type="Proteomes" id="UP000515563">
    <property type="component" value="Chromosome"/>
</dbReference>
<dbReference type="PROSITE" id="PS50850">
    <property type="entry name" value="MFS"/>
    <property type="match status" value="1"/>
</dbReference>
<dbReference type="RefSeq" id="WP_185449176.1">
    <property type="nucleotide sequence ID" value="NZ_CP043661.1"/>
</dbReference>
<feature type="transmembrane region" description="Helical" evidence="9">
    <location>
        <begin position="12"/>
        <end position="37"/>
    </location>
</feature>
<dbReference type="AlphaFoldDB" id="A0A7G6X9M6"/>
<dbReference type="CDD" id="cd06173">
    <property type="entry name" value="MFS_MefA_like"/>
    <property type="match status" value="1"/>
</dbReference>
<evidence type="ECO:0000256" key="2">
    <source>
        <dbReference type="ARBA" id="ARBA00022448"/>
    </source>
</evidence>
<dbReference type="InterPro" id="IPR036259">
    <property type="entry name" value="MFS_trans_sf"/>
</dbReference>
<evidence type="ECO:0000256" key="8">
    <source>
        <dbReference type="ARBA" id="ARBA00040914"/>
    </source>
</evidence>
<evidence type="ECO:0000256" key="9">
    <source>
        <dbReference type="SAM" id="Phobius"/>
    </source>
</evidence>
<evidence type="ECO:0000259" key="10">
    <source>
        <dbReference type="PROSITE" id="PS50850"/>
    </source>
</evidence>
<evidence type="ECO:0000256" key="3">
    <source>
        <dbReference type="ARBA" id="ARBA00022475"/>
    </source>
</evidence>
<keyword evidence="3" id="KW-1003">Cell membrane</keyword>
<reference evidence="12" key="1">
    <citation type="submission" date="2019-09" db="EMBL/GenBank/DDBJ databases">
        <title>Antimicrobial potential of Antarctic Bacteria.</title>
        <authorList>
            <person name="Benaud N."/>
            <person name="Edwards R.J."/>
            <person name="Ferrari B.C."/>
        </authorList>
    </citation>
    <scope>NUCLEOTIDE SEQUENCE [LARGE SCALE GENOMIC DNA]</scope>
    <source>
        <strain evidence="12">SPB151</strain>
    </source>
</reference>
<dbReference type="EMBL" id="CP043661">
    <property type="protein sequence ID" value="QNE22941.1"/>
    <property type="molecule type" value="Genomic_DNA"/>
</dbReference>
<reference evidence="11 12" key="2">
    <citation type="journal article" date="2020" name="Microbiol. Resour. Announc.">
        <title>Antarctic desert soil bacteria exhibit high novel natural product potential, evaluated through long-read genome sequencing and comparative genomics.</title>
        <authorList>
            <person name="Benaud N."/>
            <person name="Edwards R.J."/>
            <person name="Amos T.G."/>
            <person name="D'Agostino P.M."/>
            <person name="Gutierrez-Chavez C."/>
            <person name="Montgomery K."/>
            <person name="Nicetic I."/>
            <person name="Ferrari B.C."/>
        </authorList>
    </citation>
    <scope>NUCLEOTIDE SEQUENCE [LARGE SCALE GENOMIC DNA]</scope>
    <source>
        <strain evidence="11 12">SPB151</strain>
    </source>
</reference>
<keyword evidence="2" id="KW-0813">Transport</keyword>
<evidence type="ECO:0000256" key="1">
    <source>
        <dbReference type="ARBA" id="ARBA00004429"/>
    </source>
</evidence>
<proteinExistence type="inferred from homology"/>
<feature type="transmembrane region" description="Helical" evidence="9">
    <location>
        <begin position="287"/>
        <end position="306"/>
    </location>
</feature>
<dbReference type="GO" id="GO:0022857">
    <property type="term" value="F:transmembrane transporter activity"/>
    <property type="evidence" value="ECO:0007669"/>
    <property type="project" value="InterPro"/>
</dbReference>
<keyword evidence="12" id="KW-1185">Reference proteome</keyword>
<gene>
    <name evidence="11" type="ORF">F1D05_14960</name>
</gene>
<feature type="transmembrane region" description="Helical" evidence="9">
    <location>
        <begin position="221"/>
        <end position="238"/>
    </location>
</feature>
<feature type="transmembrane region" description="Helical" evidence="9">
    <location>
        <begin position="88"/>
        <end position="109"/>
    </location>
</feature>
<organism evidence="11 12">
    <name type="scientific">Kribbella qitaiheensis</name>
    <dbReference type="NCBI Taxonomy" id="1544730"/>
    <lineage>
        <taxon>Bacteria</taxon>
        <taxon>Bacillati</taxon>
        <taxon>Actinomycetota</taxon>
        <taxon>Actinomycetes</taxon>
        <taxon>Propionibacteriales</taxon>
        <taxon>Kribbellaceae</taxon>
        <taxon>Kribbella</taxon>
    </lineage>
</organism>
<evidence type="ECO:0000313" key="12">
    <source>
        <dbReference type="Proteomes" id="UP000515563"/>
    </source>
</evidence>
<dbReference type="Pfam" id="PF07690">
    <property type="entry name" value="MFS_1"/>
    <property type="match status" value="1"/>
</dbReference>
<evidence type="ECO:0000256" key="6">
    <source>
        <dbReference type="ARBA" id="ARBA00023136"/>
    </source>
</evidence>